<dbReference type="InterPro" id="IPR008921">
    <property type="entry name" value="DNA_pol3_clamp-load_cplx_C"/>
</dbReference>
<organism evidence="10 11">
    <name type="scientific">Tepidicaulis marinus</name>
    <dbReference type="NCBI Taxonomy" id="1333998"/>
    <lineage>
        <taxon>Bacteria</taxon>
        <taxon>Pseudomonadati</taxon>
        <taxon>Pseudomonadota</taxon>
        <taxon>Alphaproteobacteria</taxon>
        <taxon>Hyphomicrobiales</taxon>
        <taxon>Parvibaculaceae</taxon>
        <taxon>Tepidicaulis</taxon>
    </lineage>
</organism>
<dbReference type="Proteomes" id="UP000028702">
    <property type="component" value="Unassembled WGS sequence"/>
</dbReference>
<evidence type="ECO:0000256" key="1">
    <source>
        <dbReference type="ARBA" id="ARBA00012417"/>
    </source>
</evidence>
<keyword evidence="3" id="KW-0808">Transferase</keyword>
<dbReference type="GO" id="GO:0003677">
    <property type="term" value="F:DNA binding"/>
    <property type="evidence" value="ECO:0007669"/>
    <property type="project" value="InterPro"/>
</dbReference>
<evidence type="ECO:0000313" key="11">
    <source>
        <dbReference type="Proteomes" id="UP000028702"/>
    </source>
</evidence>
<keyword evidence="11" id="KW-1185">Reference proteome</keyword>
<evidence type="ECO:0000256" key="3">
    <source>
        <dbReference type="ARBA" id="ARBA00022679"/>
    </source>
</evidence>
<dbReference type="STRING" id="1333998.M2A_0194"/>
<dbReference type="eggNOG" id="COG1466">
    <property type="taxonomic scope" value="Bacteria"/>
</dbReference>
<evidence type="ECO:0000313" key="10">
    <source>
        <dbReference type="EMBL" id="GAK43695.1"/>
    </source>
</evidence>
<dbReference type="AlphaFoldDB" id="A0A081B6M7"/>
<dbReference type="Gene3D" id="3.40.50.300">
    <property type="entry name" value="P-loop containing nucleotide triphosphate hydrolases"/>
    <property type="match status" value="1"/>
</dbReference>
<dbReference type="SUPFAM" id="SSF52540">
    <property type="entry name" value="P-loop containing nucleoside triphosphate hydrolases"/>
    <property type="match status" value="1"/>
</dbReference>
<dbReference type="GO" id="GO:0006261">
    <property type="term" value="P:DNA-templated DNA replication"/>
    <property type="evidence" value="ECO:0007669"/>
    <property type="project" value="TreeGrafter"/>
</dbReference>
<evidence type="ECO:0000259" key="9">
    <source>
        <dbReference type="Pfam" id="PF06144"/>
    </source>
</evidence>
<dbReference type="GO" id="GO:0003887">
    <property type="term" value="F:DNA-directed DNA polymerase activity"/>
    <property type="evidence" value="ECO:0007669"/>
    <property type="project" value="UniProtKB-KW"/>
</dbReference>
<proteinExistence type="inferred from homology"/>
<reference evidence="10 11" key="1">
    <citation type="submission" date="2014-07" db="EMBL/GenBank/DDBJ databases">
        <title>Tepidicaulis marinum gen. nov., sp. nov., a novel marine bacterium denitrifying nitrate to nitrous oxide strictly under microaerobic conditions.</title>
        <authorList>
            <person name="Takeuchi M."/>
            <person name="Yamagishi T."/>
            <person name="Kamagata Y."/>
            <person name="Oshima K."/>
            <person name="Hattori M."/>
            <person name="Katayama T."/>
            <person name="Hanada S."/>
            <person name="Tamaki H."/>
            <person name="Marumo K."/>
            <person name="Maeda H."/>
            <person name="Nedachi M."/>
            <person name="Iwasaki W."/>
            <person name="Suwa Y."/>
            <person name="Sakata S."/>
        </authorList>
    </citation>
    <scope>NUCLEOTIDE SEQUENCE [LARGE SCALE GENOMIC DNA]</scope>
    <source>
        <strain evidence="10 11">MA2</strain>
    </source>
</reference>
<name>A0A081B6M7_9HYPH</name>
<comment type="caution">
    <text evidence="10">The sequence shown here is derived from an EMBL/GenBank/DDBJ whole genome shotgun (WGS) entry which is preliminary data.</text>
</comment>
<keyword evidence="5" id="KW-0235">DNA replication</keyword>
<dbReference type="EMBL" id="BBIO01000001">
    <property type="protein sequence ID" value="GAK43695.1"/>
    <property type="molecule type" value="Genomic_DNA"/>
</dbReference>
<dbReference type="Pfam" id="PF06144">
    <property type="entry name" value="DNA_pol3_delta"/>
    <property type="match status" value="1"/>
</dbReference>
<dbReference type="PANTHER" id="PTHR34388:SF1">
    <property type="entry name" value="DNA POLYMERASE III SUBUNIT DELTA"/>
    <property type="match status" value="1"/>
</dbReference>
<accession>A0A081B6M7</accession>
<dbReference type="InterPro" id="IPR005790">
    <property type="entry name" value="DNA_polIII_delta"/>
</dbReference>
<dbReference type="RefSeq" id="WP_045441814.1">
    <property type="nucleotide sequence ID" value="NZ_BBIO01000001.1"/>
</dbReference>
<evidence type="ECO:0000256" key="2">
    <source>
        <dbReference type="ARBA" id="ARBA00017703"/>
    </source>
</evidence>
<evidence type="ECO:0000256" key="5">
    <source>
        <dbReference type="ARBA" id="ARBA00022705"/>
    </source>
</evidence>
<dbReference type="InterPro" id="IPR010372">
    <property type="entry name" value="DNA_pol3_delta_N"/>
</dbReference>
<evidence type="ECO:0000256" key="7">
    <source>
        <dbReference type="ARBA" id="ARBA00034754"/>
    </source>
</evidence>
<comment type="similarity">
    <text evidence="7">Belongs to the DNA polymerase HolA subunit family.</text>
</comment>
<protein>
    <recommendedName>
        <fullName evidence="2">DNA polymerase III subunit delta</fullName>
        <ecNumber evidence="1">2.7.7.7</ecNumber>
    </recommendedName>
</protein>
<dbReference type="Gene3D" id="1.10.8.60">
    <property type="match status" value="1"/>
</dbReference>
<evidence type="ECO:0000256" key="4">
    <source>
        <dbReference type="ARBA" id="ARBA00022695"/>
    </source>
</evidence>
<dbReference type="Gene3D" id="1.20.272.10">
    <property type="match status" value="1"/>
</dbReference>
<gene>
    <name evidence="10" type="ORF">M2A_0194</name>
</gene>
<evidence type="ECO:0000256" key="6">
    <source>
        <dbReference type="ARBA" id="ARBA00022932"/>
    </source>
</evidence>
<keyword evidence="4" id="KW-0548">Nucleotidyltransferase</keyword>
<dbReference type="SUPFAM" id="SSF48019">
    <property type="entry name" value="post-AAA+ oligomerization domain-like"/>
    <property type="match status" value="1"/>
</dbReference>
<feature type="domain" description="DNA polymerase III delta N-terminal" evidence="9">
    <location>
        <begin position="23"/>
        <end position="129"/>
    </location>
</feature>
<dbReference type="NCBIfam" id="TIGR01128">
    <property type="entry name" value="holA"/>
    <property type="match status" value="1"/>
</dbReference>
<comment type="catalytic activity">
    <reaction evidence="8">
        <text>DNA(n) + a 2'-deoxyribonucleoside 5'-triphosphate = DNA(n+1) + diphosphate</text>
        <dbReference type="Rhea" id="RHEA:22508"/>
        <dbReference type="Rhea" id="RHEA-COMP:17339"/>
        <dbReference type="Rhea" id="RHEA-COMP:17340"/>
        <dbReference type="ChEBI" id="CHEBI:33019"/>
        <dbReference type="ChEBI" id="CHEBI:61560"/>
        <dbReference type="ChEBI" id="CHEBI:173112"/>
        <dbReference type="EC" id="2.7.7.7"/>
    </reaction>
</comment>
<sequence length="344" mass="37462">MKLKPREIDAFIRKPDPAVQAILVFGPDQGLVQERCRQLAKTVLEDLTDPFRLTDMSDADLRQDPARLADEAAAISMMGGRRVVRVRGAADGLSKTFKSFLENPAGDALIIVSAGELTPRSSLRKTFEDAKNGAAIACYADDAQALERVIRTRLKEAGLSIDAAATNYLQAHLGGDRGVTLQELDKLILYMGSAEQPEVTLEDVQACVGDTAAMSVDEVVDASLGGDLSSLDRALIKAREADTSPVMLLNAVTRHAEQLHLLTGQAEAGAPRDGLLRTIRPPLHFRREAAVKRQLSLWTRARLDRALMLLEEADRQCKTTGMPDWAVCAQVLFRIGQGARAGRR</sequence>
<keyword evidence="6" id="KW-0239">DNA-directed DNA polymerase</keyword>
<dbReference type="PANTHER" id="PTHR34388">
    <property type="entry name" value="DNA POLYMERASE III SUBUNIT DELTA"/>
    <property type="match status" value="1"/>
</dbReference>
<evidence type="ECO:0000256" key="8">
    <source>
        <dbReference type="ARBA" id="ARBA00049244"/>
    </source>
</evidence>
<dbReference type="InterPro" id="IPR027417">
    <property type="entry name" value="P-loop_NTPase"/>
</dbReference>
<dbReference type="GO" id="GO:0009360">
    <property type="term" value="C:DNA polymerase III complex"/>
    <property type="evidence" value="ECO:0007669"/>
    <property type="project" value="InterPro"/>
</dbReference>
<dbReference type="EC" id="2.7.7.7" evidence="1"/>